<organism evidence="2 3">
    <name type="scientific">candidate division TA06 bacterium DG_24</name>
    <dbReference type="NCBI Taxonomy" id="1703770"/>
    <lineage>
        <taxon>Bacteria</taxon>
        <taxon>Bacteria division TA06</taxon>
    </lineage>
</organism>
<dbReference type="EMBL" id="LIZS01000011">
    <property type="protein sequence ID" value="KPJ53845.1"/>
    <property type="molecule type" value="Genomic_DNA"/>
</dbReference>
<dbReference type="PANTHER" id="PTHR32432:SF3">
    <property type="entry name" value="ETHANOLAMINE UTILIZATION PROTEIN EUTJ"/>
    <property type="match status" value="1"/>
</dbReference>
<accession>A0A0S7WUJ2</accession>
<dbReference type="AlphaFoldDB" id="A0A0S7WUJ2"/>
<dbReference type="InterPro" id="IPR005883">
    <property type="entry name" value="PilM"/>
</dbReference>
<sequence length="349" mass="37811">MGFLPKKKRRNVGLDIGSSLIKVVDLETGGKGAMLHNYGIGALPPDVIVDGEVMDREVVVDTIKGLFASKGITKTAVATALSGRGVIVKKITMEKMREAEAREQIRWEAEQHVPFDISDVSLDFQIVDTESAPDQMDVLLVAAKRENVTARVNLLQEAGLDTVLVDVAAFAIQNVYEANYGFEPGQLIALVNVGAETSGINFVKDGISFFTRDLSTAGGDCSQRLQKELGVGYEQATEILKGESLEAVGMDQLQPILRSFGEDLAVGIERTLPYLPSSDETRKMNRIVMSGGGAMIPGLADFLQERFEIPVEIIDPFQRIEYAPDLFGPQGPKSTGPIIAQAIGLAMRE</sequence>
<proteinExistence type="predicted"/>
<evidence type="ECO:0000313" key="3">
    <source>
        <dbReference type="Proteomes" id="UP000052008"/>
    </source>
</evidence>
<dbReference type="InterPro" id="IPR050696">
    <property type="entry name" value="FtsA/MreB"/>
</dbReference>
<evidence type="ECO:0000313" key="2">
    <source>
        <dbReference type="EMBL" id="KPJ53845.1"/>
    </source>
</evidence>
<reference evidence="2 3" key="1">
    <citation type="journal article" date="2015" name="Microbiome">
        <title>Genomic resolution of linkages in carbon, nitrogen, and sulfur cycling among widespread estuary sediment bacteria.</title>
        <authorList>
            <person name="Baker B.J."/>
            <person name="Lazar C.S."/>
            <person name="Teske A.P."/>
            <person name="Dick G.J."/>
        </authorList>
    </citation>
    <scope>NUCLEOTIDE SEQUENCE [LARGE SCALE GENOMIC DNA]</scope>
    <source>
        <strain evidence="2">DG_24</strain>
    </source>
</reference>
<dbReference type="Proteomes" id="UP000052008">
    <property type="component" value="Unassembled WGS sequence"/>
</dbReference>
<protein>
    <recommendedName>
        <fullName evidence="1">SHS2 domain-containing protein</fullName>
    </recommendedName>
</protein>
<dbReference type="STRING" id="1703770.AMJ39_02840"/>
<feature type="domain" description="SHS2" evidence="1">
    <location>
        <begin position="11"/>
        <end position="176"/>
    </location>
</feature>
<comment type="caution">
    <text evidence="2">The sequence shown here is derived from an EMBL/GenBank/DDBJ whole genome shotgun (WGS) entry which is preliminary data.</text>
</comment>
<dbReference type="PIRSF" id="PIRSF019169">
    <property type="entry name" value="PilM"/>
    <property type="match status" value="1"/>
</dbReference>
<dbReference type="InterPro" id="IPR043129">
    <property type="entry name" value="ATPase_NBD"/>
</dbReference>
<dbReference type="CDD" id="cd24049">
    <property type="entry name" value="ASKHA_NBD_PilM"/>
    <property type="match status" value="1"/>
</dbReference>
<dbReference type="Gene3D" id="3.30.420.40">
    <property type="match status" value="2"/>
</dbReference>
<dbReference type="InterPro" id="IPR003494">
    <property type="entry name" value="SHS2_FtsA"/>
</dbReference>
<dbReference type="NCBIfam" id="TIGR01175">
    <property type="entry name" value="pilM"/>
    <property type="match status" value="1"/>
</dbReference>
<dbReference type="SUPFAM" id="SSF53067">
    <property type="entry name" value="Actin-like ATPase domain"/>
    <property type="match status" value="2"/>
</dbReference>
<gene>
    <name evidence="2" type="ORF">AMJ39_02840</name>
</gene>
<name>A0A0S7WUJ2_UNCT6</name>
<dbReference type="Pfam" id="PF11104">
    <property type="entry name" value="PilM_2"/>
    <property type="match status" value="1"/>
</dbReference>
<dbReference type="GO" id="GO:0051301">
    <property type="term" value="P:cell division"/>
    <property type="evidence" value="ECO:0007669"/>
    <property type="project" value="InterPro"/>
</dbReference>
<dbReference type="SMART" id="SM00842">
    <property type="entry name" value="FtsA"/>
    <property type="match status" value="1"/>
</dbReference>
<dbReference type="Gene3D" id="3.30.1490.300">
    <property type="match status" value="1"/>
</dbReference>
<evidence type="ECO:0000259" key="1">
    <source>
        <dbReference type="SMART" id="SM00842"/>
    </source>
</evidence>
<dbReference type="PANTHER" id="PTHR32432">
    <property type="entry name" value="CELL DIVISION PROTEIN FTSA-RELATED"/>
    <property type="match status" value="1"/>
</dbReference>